<dbReference type="AlphaFoldDB" id="A0A6S6QQR9"/>
<dbReference type="EMBL" id="AP023361">
    <property type="protein sequence ID" value="BCJ91389.1"/>
    <property type="molecule type" value="Genomic_DNA"/>
</dbReference>
<evidence type="ECO:0000313" key="3">
    <source>
        <dbReference type="Proteomes" id="UP000515317"/>
    </source>
</evidence>
<feature type="chain" id="PRO_5027581909" evidence="1">
    <location>
        <begin position="30"/>
        <end position="119"/>
    </location>
</feature>
<accession>A0A6S6QQR9</accession>
<keyword evidence="3" id="KW-1185">Reference proteome</keyword>
<organism evidence="2 3">
    <name type="scientific">Terrihabitans soli</name>
    <dbReference type="NCBI Taxonomy" id="708113"/>
    <lineage>
        <taxon>Bacteria</taxon>
        <taxon>Pseudomonadati</taxon>
        <taxon>Pseudomonadota</taxon>
        <taxon>Alphaproteobacteria</taxon>
        <taxon>Hyphomicrobiales</taxon>
        <taxon>Terrihabitans</taxon>
    </lineage>
</organism>
<evidence type="ECO:0000256" key="1">
    <source>
        <dbReference type="SAM" id="SignalP"/>
    </source>
</evidence>
<feature type="signal peptide" evidence="1">
    <location>
        <begin position="1"/>
        <end position="29"/>
    </location>
</feature>
<protein>
    <submittedName>
        <fullName evidence="2">Uncharacterized protein</fullName>
    </submittedName>
</protein>
<dbReference type="KEGG" id="tso:IZ6_21240"/>
<evidence type="ECO:0000313" key="2">
    <source>
        <dbReference type="EMBL" id="BCJ91389.1"/>
    </source>
</evidence>
<name>A0A6S6QQR9_9HYPH</name>
<reference evidence="2 3" key="1">
    <citation type="submission" date="2020-08" db="EMBL/GenBank/DDBJ databases">
        <title>Genome sequence of Rhizobiales bacterium strain IZ6.</title>
        <authorList>
            <person name="Nakai R."/>
            <person name="Naganuma T."/>
        </authorList>
    </citation>
    <scope>NUCLEOTIDE SEQUENCE [LARGE SCALE GENOMIC DNA]</scope>
    <source>
        <strain evidence="2 3">IZ6</strain>
    </source>
</reference>
<gene>
    <name evidence="2" type="ORF">IZ6_21240</name>
</gene>
<proteinExistence type="predicted"/>
<keyword evidence="1" id="KW-0732">Signal</keyword>
<dbReference type="Proteomes" id="UP000515317">
    <property type="component" value="Chromosome"/>
</dbReference>
<sequence length="119" mass="13221">MRKILAGALVATTLGLGLAAVAAPAPASAQGIVITPNGIRIYPGDKDYDRWDRRYRRNVDRGDAIFIARRNGVGEVRRVTHNRGDWVVIGDARRGPGFLRVRIDDRTGRVIQVSRVVRY</sequence>
<dbReference type="RefSeq" id="WP_222875038.1">
    <property type="nucleotide sequence ID" value="NZ_AP023361.1"/>
</dbReference>